<dbReference type="GO" id="GO:0003700">
    <property type="term" value="F:DNA-binding transcription factor activity"/>
    <property type="evidence" value="ECO:0007669"/>
    <property type="project" value="InterPro"/>
</dbReference>
<dbReference type="FunFam" id="1.10.10.10:FF:000001">
    <property type="entry name" value="LysR family transcriptional regulator"/>
    <property type="match status" value="1"/>
</dbReference>
<keyword evidence="2" id="KW-0805">Transcription regulation</keyword>
<dbReference type="PROSITE" id="PS50931">
    <property type="entry name" value="HTH_LYSR"/>
    <property type="match status" value="1"/>
</dbReference>
<dbReference type="InterPro" id="IPR058163">
    <property type="entry name" value="LysR-type_TF_proteobact-type"/>
</dbReference>
<dbReference type="InterPro" id="IPR036388">
    <property type="entry name" value="WH-like_DNA-bd_sf"/>
</dbReference>
<dbReference type="PANTHER" id="PTHR30537:SF5">
    <property type="entry name" value="HTH-TYPE TRANSCRIPTIONAL ACTIVATOR TTDR-RELATED"/>
    <property type="match status" value="1"/>
</dbReference>
<evidence type="ECO:0000256" key="1">
    <source>
        <dbReference type="ARBA" id="ARBA00009437"/>
    </source>
</evidence>
<name>A0AA43JVP9_VIBSP</name>
<dbReference type="SUPFAM" id="SSF46785">
    <property type="entry name" value="Winged helix' DNA-binding domain"/>
    <property type="match status" value="1"/>
</dbReference>
<dbReference type="FunFam" id="3.40.190.290:FF:000001">
    <property type="entry name" value="Transcriptional regulator, LysR family"/>
    <property type="match status" value="1"/>
</dbReference>
<dbReference type="RefSeq" id="WP_280533518.1">
    <property type="nucleotide sequence ID" value="NZ_JAKMYX010000003.1"/>
</dbReference>
<dbReference type="PANTHER" id="PTHR30537">
    <property type="entry name" value="HTH-TYPE TRANSCRIPTIONAL REGULATOR"/>
    <property type="match status" value="1"/>
</dbReference>
<dbReference type="InterPro" id="IPR005119">
    <property type="entry name" value="LysR_subst-bd"/>
</dbReference>
<dbReference type="Pfam" id="PF03466">
    <property type="entry name" value="LysR_substrate"/>
    <property type="match status" value="1"/>
</dbReference>
<evidence type="ECO:0000259" key="5">
    <source>
        <dbReference type="PROSITE" id="PS50931"/>
    </source>
</evidence>
<dbReference type="InterPro" id="IPR036390">
    <property type="entry name" value="WH_DNA-bd_sf"/>
</dbReference>
<evidence type="ECO:0000256" key="3">
    <source>
        <dbReference type="ARBA" id="ARBA00023125"/>
    </source>
</evidence>
<protein>
    <submittedName>
        <fullName evidence="6">LysR family transcriptional regulator</fullName>
    </submittedName>
</protein>
<dbReference type="EMBL" id="JAKMYX010000003">
    <property type="protein sequence ID" value="MDH5919741.1"/>
    <property type="molecule type" value="Genomic_DNA"/>
</dbReference>
<comment type="similarity">
    <text evidence="1">Belongs to the LysR transcriptional regulatory family.</text>
</comment>
<feature type="domain" description="HTH lysR-type" evidence="5">
    <location>
        <begin position="1"/>
        <end position="58"/>
    </location>
</feature>
<dbReference type="Gene3D" id="1.10.10.10">
    <property type="entry name" value="Winged helix-like DNA-binding domain superfamily/Winged helix DNA-binding domain"/>
    <property type="match status" value="1"/>
</dbReference>
<reference evidence="6" key="1">
    <citation type="submission" date="2022-01" db="EMBL/GenBank/DDBJ databases">
        <title>Vibrio aestuarianus Clade A and Clade B isolates are associated with Pacific oyster (Crassostrea gigas) disease outbreaks across Ireland.</title>
        <authorList>
            <person name="Coyle N."/>
            <person name="O'Toole C."/>
            <person name="Thomas J.C.L."/>
            <person name="Ryder D."/>
            <person name="Cheslett D."/>
            <person name="Feist S."/>
            <person name="Bean T."/>
            <person name="Joseph A."/>
            <person name="Waina A."/>
            <person name="Feil E."/>
            <person name="Verner-Jeffreys D.W."/>
        </authorList>
    </citation>
    <scope>NUCLEOTIDE SEQUENCE</scope>
    <source>
        <strain evidence="6">S/17/14 A</strain>
    </source>
</reference>
<accession>A0AA43JVP9</accession>
<dbReference type="GO" id="GO:0003677">
    <property type="term" value="F:DNA binding"/>
    <property type="evidence" value="ECO:0007669"/>
    <property type="project" value="UniProtKB-KW"/>
</dbReference>
<dbReference type="Pfam" id="PF00126">
    <property type="entry name" value="HTH_1"/>
    <property type="match status" value="1"/>
</dbReference>
<evidence type="ECO:0000313" key="6">
    <source>
        <dbReference type="EMBL" id="MDH5919741.1"/>
    </source>
</evidence>
<gene>
    <name evidence="6" type="ORF">L8R85_01750</name>
</gene>
<evidence type="ECO:0000256" key="4">
    <source>
        <dbReference type="ARBA" id="ARBA00023163"/>
    </source>
</evidence>
<dbReference type="CDD" id="cd08422">
    <property type="entry name" value="PBP2_CrgA_like"/>
    <property type="match status" value="1"/>
</dbReference>
<dbReference type="InterPro" id="IPR000847">
    <property type="entry name" value="LysR_HTH_N"/>
</dbReference>
<evidence type="ECO:0000313" key="7">
    <source>
        <dbReference type="Proteomes" id="UP001159663"/>
    </source>
</evidence>
<evidence type="ECO:0000256" key="2">
    <source>
        <dbReference type="ARBA" id="ARBA00023015"/>
    </source>
</evidence>
<dbReference type="Gene3D" id="3.40.190.290">
    <property type="match status" value="1"/>
</dbReference>
<keyword evidence="4" id="KW-0804">Transcription</keyword>
<sequence>MNIEHLKLFVRLASTHNISMAGQELGLSPAVASSHISKLEDNLGVRLVHRTTRKVSLTEEGEAFLPHAEEVLSSVDAAKSAVGVGCDSPTGTLRVTASASFGRLHLVPALPGFLERYPGLKVDLRLSDSMVDVVEGGFDIAIRISELKDSTLIARKLATDKRIVCASPDYLIKYGKPATPRDLNDHQCISLIGLENWTFSTESGPKTIKASGSFRADNGEALRDAASGGMGITVTSNWCAYEQLKSGQLVQILEDYPLTSEPAIWAVYPSTRLLAPKVRAFIDYFSEYYGNPPYWEQTKRQTLYESPVFLS</sequence>
<dbReference type="Proteomes" id="UP001159663">
    <property type="component" value="Unassembled WGS sequence"/>
</dbReference>
<organism evidence="6 7">
    <name type="scientific">Vibrio splendidus</name>
    <dbReference type="NCBI Taxonomy" id="29497"/>
    <lineage>
        <taxon>Bacteria</taxon>
        <taxon>Pseudomonadati</taxon>
        <taxon>Pseudomonadota</taxon>
        <taxon>Gammaproteobacteria</taxon>
        <taxon>Vibrionales</taxon>
        <taxon>Vibrionaceae</taxon>
        <taxon>Vibrio</taxon>
    </lineage>
</organism>
<keyword evidence="3" id="KW-0238">DNA-binding</keyword>
<comment type="caution">
    <text evidence="6">The sequence shown here is derived from an EMBL/GenBank/DDBJ whole genome shotgun (WGS) entry which is preliminary data.</text>
</comment>
<dbReference type="SUPFAM" id="SSF53850">
    <property type="entry name" value="Periplasmic binding protein-like II"/>
    <property type="match status" value="1"/>
</dbReference>
<proteinExistence type="inferred from homology"/>
<dbReference type="AlphaFoldDB" id="A0AA43JVP9"/>